<gene>
    <name evidence="2" type="ORF">H2200_009068</name>
</gene>
<evidence type="ECO:0000259" key="1">
    <source>
        <dbReference type="Pfam" id="PF13649"/>
    </source>
</evidence>
<comment type="caution">
    <text evidence="2">The sequence shown here is derived from an EMBL/GenBank/DDBJ whole genome shotgun (WGS) entry which is preliminary data.</text>
</comment>
<accession>A0AA38X3E0</accession>
<dbReference type="EMBL" id="JAPDRK010000014">
    <property type="protein sequence ID" value="KAJ9606107.1"/>
    <property type="molecule type" value="Genomic_DNA"/>
</dbReference>
<name>A0AA38X3E0_9EURO</name>
<organism evidence="2 3">
    <name type="scientific">Cladophialophora chaetospira</name>
    <dbReference type="NCBI Taxonomy" id="386627"/>
    <lineage>
        <taxon>Eukaryota</taxon>
        <taxon>Fungi</taxon>
        <taxon>Dikarya</taxon>
        <taxon>Ascomycota</taxon>
        <taxon>Pezizomycotina</taxon>
        <taxon>Eurotiomycetes</taxon>
        <taxon>Chaetothyriomycetidae</taxon>
        <taxon>Chaetothyriales</taxon>
        <taxon>Herpotrichiellaceae</taxon>
        <taxon>Cladophialophora</taxon>
    </lineage>
</organism>
<dbReference type="CDD" id="cd02440">
    <property type="entry name" value="AdoMet_MTases"/>
    <property type="match status" value="1"/>
</dbReference>
<dbReference type="AlphaFoldDB" id="A0AA38X3E0"/>
<sequence>MDAENRLQENYDKNADAYAQFSGTPLGTLEQQLFDLSIKECDGLKVLDLGGGTGLRARDALKAGARAVDVIDISHEMMLIGQEYEKSIGRDRITWYHGDVSKCLDHLSLGPYDMVIANGIFDHAHTVDELEAMWINAAAYLKPGGRLVANRNNPFSQCAAHGKYGVVFTDFAHFAGGLSYHYRTTTDPPLDFESMALDVYYSGSLEIPGKFFEDFATVPWEETPIVKADPEFWKSYLADPILYIFTARKPE</sequence>
<dbReference type="Proteomes" id="UP001172673">
    <property type="component" value="Unassembled WGS sequence"/>
</dbReference>
<protein>
    <recommendedName>
        <fullName evidence="1">Methyltransferase domain-containing protein</fullName>
    </recommendedName>
</protein>
<dbReference type="InterPro" id="IPR041698">
    <property type="entry name" value="Methyltransf_25"/>
</dbReference>
<proteinExistence type="predicted"/>
<dbReference type="Pfam" id="PF13649">
    <property type="entry name" value="Methyltransf_25"/>
    <property type="match status" value="1"/>
</dbReference>
<dbReference type="Gene3D" id="3.40.50.150">
    <property type="entry name" value="Vaccinia Virus protein VP39"/>
    <property type="match status" value="1"/>
</dbReference>
<evidence type="ECO:0000313" key="2">
    <source>
        <dbReference type="EMBL" id="KAJ9606107.1"/>
    </source>
</evidence>
<dbReference type="SUPFAM" id="SSF53335">
    <property type="entry name" value="S-adenosyl-L-methionine-dependent methyltransferases"/>
    <property type="match status" value="1"/>
</dbReference>
<dbReference type="InterPro" id="IPR029063">
    <property type="entry name" value="SAM-dependent_MTases_sf"/>
</dbReference>
<feature type="domain" description="Methyltransferase" evidence="1">
    <location>
        <begin position="46"/>
        <end position="145"/>
    </location>
</feature>
<reference evidence="2" key="1">
    <citation type="submission" date="2022-10" db="EMBL/GenBank/DDBJ databases">
        <title>Culturing micro-colonial fungi from biological soil crusts in the Mojave desert and describing Neophaeococcomyces mojavensis, and introducing the new genera and species Taxawa tesnikishii.</title>
        <authorList>
            <person name="Kurbessoian T."/>
            <person name="Stajich J.E."/>
        </authorList>
    </citation>
    <scope>NUCLEOTIDE SEQUENCE</scope>
    <source>
        <strain evidence="2">TK_41</strain>
    </source>
</reference>
<keyword evidence="3" id="KW-1185">Reference proteome</keyword>
<evidence type="ECO:0000313" key="3">
    <source>
        <dbReference type="Proteomes" id="UP001172673"/>
    </source>
</evidence>